<organism evidence="7 8">
    <name type="scientific">Enterococcus rivorum</name>
    <dbReference type="NCBI Taxonomy" id="762845"/>
    <lineage>
        <taxon>Bacteria</taxon>
        <taxon>Bacillati</taxon>
        <taxon>Bacillota</taxon>
        <taxon>Bacilli</taxon>
        <taxon>Lactobacillales</taxon>
        <taxon>Enterococcaceae</taxon>
        <taxon>Enterococcus</taxon>
    </lineage>
</organism>
<feature type="transmembrane region" description="Helical" evidence="6">
    <location>
        <begin position="154"/>
        <end position="176"/>
    </location>
</feature>
<keyword evidence="3 6" id="KW-0812">Transmembrane</keyword>
<protein>
    <submittedName>
        <fullName evidence="7">ABC transporter permease</fullName>
    </submittedName>
</protein>
<keyword evidence="5 6" id="KW-0472">Membrane</keyword>
<dbReference type="CDD" id="cd06579">
    <property type="entry name" value="TM_PBP1_transp_AraH_like"/>
    <property type="match status" value="1"/>
</dbReference>
<dbReference type="GO" id="GO:0005886">
    <property type="term" value="C:plasma membrane"/>
    <property type="evidence" value="ECO:0007669"/>
    <property type="project" value="UniProtKB-SubCell"/>
</dbReference>
<keyword evidence="2" id="KW-1003">Cell membrane</keyword>
<keyword evidence="4 6" id="KW-1133">Transmembrane helix</keyword>
<dbReference type="AlphaFoldDB" id="A0A1E5KZ25"/>
<accession>A0A1E5KZ25</accession>
<gene>
    <name evidence="7" type="ORF">BCR26_01525</name>
</gene>
<evidence type="ECO:0000256" key="1">
    <source>
        <dbReference type="ARBA" id="ARBA00004651"/>
    </source>
</evidence>
<comment type="subcellular location">
    <subcellularLocation>
        <location evidence="1">Cell membrane</location>
        <topology evidence="1">Multi-pass membrane protein</topology>
    </subcellularLocation>
</comment>
<evidence type="ECO:0000256" key="3">
    <source>
        <dbReference type="ARBA" id="ARBA00022692"/>
    </source>
</evidence>
<feature type="transmembrane region" description="Helical" evidence="6">
    <location>
        <begin position="286"/>
        <end position="305"/>
    </location>
</feature>
<dbReference type="Proteomes" id="UP000095256">
    <property type="component" value="Unassembled WGS sequence"/>
</dbReference>
<dbReference type="GO" id="GO:0022857">
    <property type="term" value="F:transmembrane transporter activity"/>
    <property type="evidence" value="ECO:0007669"/>
    <property type="project" value="InterPro"/>
</dbReference>
<evidence type="ECO:0000256" key="2">
    <source>
        <dbReference type="ARBA" id="ARBA00022475"/>
    </source>
</evidence>
<feature type="transmembrane region" description="Helical" evidence="6">
    <location>
        <begin position="9"/>
        <end position="29"/>
    </location>
</feature>
<proteinExistence type="predicted"/>
<dbReference type="PANTHER" id="PTHR32196">
    <property type="entry name" value="ABC TRANSPORTER PERMEASE PROTEIN YPHD-RELATED-RELATED"/>
    <property type="match status" value="1"/>
</dbReference>
<keyword evidence="8" id="KW-1185">Reference proteome</keyword>
<dbReference type="STRING" id="762845.BCR26_01525"/>
<feature type="transmembrane region" description="Helical" evidence="6">
    <location>
        <begin position="87"/>
        <end position="107"/>
    </location>
</feature>
<comment type="caution">
    <text evidence="7">The sequence shown here is derived from an EMBL/GenBank/DDBJ whole genome shotgun (WGS) entry which is preliminary data.</text>
</comment>
<evidence type="ECO:0000256" key="6">
    <source>
        <dbReference type="SAM" id="Phobius"/>
    </source>
</evidence>
<dbReference type="EMBL" id="MIEK01000012">
    <property type="protein sequence ID" value="OEH83140.1"/>
    <property type="molecule type" value="Genomic_DNA"/>
</dbReference>
<evidence type="ECO:0000256" key="4">
    <source>
        <dbReference type="ARBA" id="ARBA00022989"/>
    </source>
</evidence>
<reference evidence="7 8" key="1">
    <citation type="submission" date="2016-09" db="EMBL/GenBank/DDBJ databases">
        <authorList>
            <person name="Capua I."/>
            <person name="De Benedictis P."/>
            <person name="Joannis T."/>
            <person name="Lombin L.H."/>
            <person name="Cattoli G."/>
        </authorList>
    </citation>
    <scope>NUCLEOTIDE SEQUENCE [LARGE SCALE GENOMIC DNA]</scope>
    <source>
        <strain evidence="7 8">LMG 25899</strain>
    </source>
</reference>
<evidence type="ECO:0000256" key="5">
    <source>
        <dbReference type="ARBA" id="ARBA00023136"/>
    </source>
</evidence>
<feature type="transmembrane region" description="Helical" evidence="6">
    <location>
        <begin position="205"/>
        <end position="228"/>
    </location>
</feature>
<dbReference type="Pfam" id="PF02653">
    <property type="entry name" value="BPD_transp_2"/>
    <property type="match status" value="1"/>
</dbReference>
<evidence type="ECO:0000313" key="7">
    <source>
        <dbReference type="EMBL" id="OEH83140.1"/>
    </source>
</evidence>
<sequence>MKKIPSDKIVLSLAIVFIFILFASLNPNYASTTNIINIFVAASLTGLVAIGATYLIIAGMNDLSPGSVVAFTSVLSAVLSTNFKLNFGLVLLITIIAGGLVGIFNAFMVNKIQLDPFIATLVTQSIFRGVAYIICEGKPVPVNNATFNAFGTMRIFNVPIPVIILVICLILFGLILSKTVFGRSIYVIGGSKDAARLAGLNPQRIVLICYILMGIFCAIGGITLSGRMSSGQPAASVGLEFDAITAVILGGVSFSGGVGDMFGTVLGVLILQSFNTGLIMTGVPTFWQFVARGLLLLLALTFDFFRKKKREKGLIEASKKNL</sequence>
<name>A0A1E5KZ25_9ENTE</name>
<feature type="transmembrane region" description="Helical" evidence="6">
    <location>
        <begin position="35"/>
        <end position="56"/>
    </location>
</feature>
<evidence type="ECO:0000313" key="8">
    <source>
        <dbReference type="Proteomes" id="UP000095256"/>
    </source>
</evidence>
<dbReference type="InterPro" id="IPR001851">
    <property type="entry name" value="ABC_transp_permease"/>
</dbReference>